<keyword evidence="7" id="KW-0812">Transmembrane</keyword>
<feature type="domain" description="SEA" evidence="9">
    <location>
        <begin position="427"/>
        <end position="558"/>
    </location>
</feature>
<feature type="transmembrane region" description="Helical" evidence="7">
    <location>
        <begin position="963"/>
        <end position="985"/>
    </location>
</feature>
<dbReference type="PROSITE" id="PS00010">
    <property type="entry name" value="ASX_HYDROXYL"/>
    <property type="match status" value="1"/>
</dbReference>
<evidence type="ECO:0000256" key="6">
    <source>
        <dbReference type="SAM" id="MobiDB-lite"/>
    </source>
</evidence>
<evidence type="ECO:0000313" key="12">
    <source>
        <dbReference type="Proteomes" id="UP001201812"/>
    </source>
</evidence>
<sequence>MAVSALSLVSLLILSVVLLHLTLAHSNACKESYDLHDCDEISECVSTQPGSYQCRCPKGYADRSPDPVSKPGRKCEKVSDCSICSPNASCEQTYDGAKCQCKPGFVDKSPGPEKGRRCEKDCSICSPNAVCEQSYDGPKCQCKPGFIDQSTGPDRGRRCEKAGVCSAGEHDCDPNARCVEKPNVDPGLQAYVEAQFTCICLPGFRDRSLDPVNKPGRLCVKQETCATNGQVCSRNAICENVGDSFACRCKEGYVDQSADPAKPGRTCVPEDPCANNNCDSAATCYPLSNGGFTCKCSVGYRDQDSAVNVNTQGRNCVKRHPCQENTDCDPKATCQELADGLSYTCICPADSIDNSMDKTNKPGRVCIEASIDEPTTVKPTANEQIKTTIPCGPTKCKIELGEVCLAPGLCGCPTGQGRSTPNDKCQPMEKIPLVVRIVEKAPQEPVLYSSEFGNNRSAPYVELANEFKQDMGKAIGSTEIAPKYITSDVSYITHPKTVNSTWGDGILVNFTAGVVPGSVDRCDLWDKMMDSFQQSNQQIGGGNLKVASDVNLLTPCPPTCGGTVCNAALGEVCIAGSVCGCPSGQKRASKNEKCYEVEPVKFPLWVIRKNQDHLVFNSTFENPQDAVHKEYVNLFESGVAQSYPQTKLKESFVVAEVNEIFHPNALNASWDKGLIFNSTMYFKKGTVTIPSDTYYTLIRWIMDKNDYQIGRSGLYLNPYQPDIFKACFKNDCHPKGICIDIGPHEYRCECGANYRDLNPTNPGHDCIPNDNFGDCDNKSHNNCSENARCIELDHLYKCECFPGFEDTSPPGAIAGSVCTHLPCSDVNYCPANTTCVNLPNHEAKCQCNREFVDISHSENRVSLGLSNSQCMNPQDVCALGLHNCSKVAICTPKPPGDYTCKCPPNYVDGDPSNPGRICAGLLCPMCNQHGDCIHDPKTNNITCACADGWTGEFCELSATSLPAILFIILALLFLLLALCCLLYLCTKCRCFKRHREIPWSAMDSGSSDISDLYSQPIGIPRAKLGGDSDSLGSDYTIREEIERRVTTDITRTEQRVVETEDESHEVMDRSASSMRRHEYYPS</sequence>
<keyword evidence="1 5" id="KW-0245">EGF-like domain</keyword>
<reference evidence="11" key="1">
    <citation type="submission" date="2022-01" db="EMBL/GenBank/DDBJ databases">
        <title>Genome Sequence Resource for Two Populations of Ditylenchus destructor, the Migratory Endoparasitic Phytonematode.</title>
        <authorList>
            <person name="Zhang H."/>
            <person name="Lin R."/>
            <person name="Xie B."/>
        </authorList>
    </citation>
    <scope>NUCLEOTIDE SEQUENCE</scope>
    <source>
        <strain evidence="11">BazhouSP</strain>
    </source>
</reference>
<comment type="caution">
    <text evidence="11">The sequence shown here is derived from an EMBL/GenBank/DDBJ whole genome shotgun (WGS) entry which is preliminary data.</text>
</comment>
<dbReference type="EMBL" id="JAKKPZ010000002">
    <property type="protein sequence ID" value="KAI1725941.1"/>
    <property type="molecule type" value="Genomic_DNA"/>
</dbReference>
<feature type="disulfide bond" evidence="5">
    <location>
        <begin position="945"/>
        <end position="954"/>
    </location>
</feature>
<dbReference type="InterPro" id="IPR013032">
    <property type="entry name" value="EGF-like_CS"/>
</dbReference>
<evidence type="ECO:0000256" key="4">
    <source>
        <dbReference type="ARBA" id="ARBA00023157"/>
    </source>
</evidence>
<accession>A0AAD4R681</accession>
<feature type="domain" description="EGF-like" evidence="10">
    <location>
        <begin position="819"/>
        <end position="858"/>
    </location>
</feature>
<dbReference type="SMART" id="SM00200">
    <property type="entry name" value="SEA"/>
    <property type="match status" value="2"/>
</dbReference>
<dbReference type="PANTHER" id="PTHR24050">
    <property type="entry name" value="PA14 DOMAIN-CONTAINING PROTEIN"/>
    <property type="match status" value="1"/>
</dbReference>
<dbReference type="PROSITE" id="PS50024">
    <property type="entry name" value="SEA"/>
    <property type="match status" value="2"/>
</dbReference>
<evidence type="ECO:0000259" key="10">
    <source>
        <dbReference type="PROSITE" id="PS50026"/>
    </source>
</evidence>
<keyword evidence="12" id="KW-1185">Reference proteome</keyword>
<dbReference type="PROSITE" id="PS50026">
    <property type="entry name" value="EGF_3"/>
    <property type="match status" value="8"/>
</dbReference>
<evidence type="ECO:0000256" key="2">
    <source>
        <dbReference type="ARBA" id="ARBA00022729"/>
    </source>
</evidence>
<dbReference type="Gene3D" id="2.10.25.10">
    <property type="entry name" value="Laminin"/>
    <property type="match status" value="6"/>
</dbReference>
<evidence type="ECO:0000259" key="9">
    <source>
        <dbReference type="PROSITE" id="PS50024"/>
    </source>
</evidence>
<evidence type="ECO:0000256" key="8">
    <source>
        <dbReference type="SAM" id="SignalP"/>
    </source>
</evidence>
<dbReference type="InterPro" id="IPR000742">
    <property type="entry name" value="EGF"/>
</dbReference>
<dbReference type="Pfam" id="PF12661">
    <property type="entry name" value="hEGF"/>
    <property type="match status" value="2"/>
</dbReference>
<dbReference type="Pfam" id="PF25478">
    <property type="entry name" value="EGF_Mua-3"/>
    <property type="match status" value="1"/>
</dbReference>
<keyword evidence="3" id="KW-0677">Repeat</keyword>
<dbReference type="SMART" id="SM00179">
    <property type="entry name" value="EGF_CA"/>
    <property type="match status" value="7"/>
</dbReference>
<dbReference type="GO" id="GO:0005509">
    <property type="term" value="F:calcium ion binding"/>
    <property type="evidence" value="ECO:0007669"/>
    <property type="project" value="InterPro"/>
</dbReference>
<proteinExistence type="predicted"/>
<feature type="domain" description="EGF-like" evidence="10">
    <location>
        <begin position="723"/>
        <end position="760"/>
    </location>
</feature>
<dbReference type="Proteomes" id="UP001201812">
    <property type="component" value="Unassembled WGS sequence"/>
</dbReference>
<organism evidence="11 12">
    <name type="scientific">Ditylenchus destructor</name>
    <dbReference type="NCBI Taxonomy" id="166010"/>
    <lineage>
        <taxon>Eukaryota</taxon>
        <taxon>Metazoa</taxon>
        <taxon>Ecdysozoa</taxon>
        <taxon>Nematoda</taxon>
        <taxon>Chromadorea</taxon>
        <taxon>Rhabditida</taxon>
        <taxon>Tylenchina</taxon>
        <taxon>Tylenchomorpha</taxon>
        <taxon>Sphaerularioidea</taxon>
        <taxon>Anguinidae</taxon>
        <taxon>Anguininae</taxon>
        <taxon>Ditylenchus</taxon>
    </lineage>
</organism>
<dbReference type="SUPFAM" id="SSF57196">
    <property type="entry name" value="EGF/Laminin"/>
    <property type="match status" value="2"/>
</dbReference>
<dbReference type="Gene3D" id="2.90.20.10">
    <property type="entry name" value="Plasmodium vivax P25 domain"/>
    <property type="match status" value="1"/>
</dbReference>
<dbReference type="InterPro" id="IPR052235">
    <property type="entry name" value="Nephronectin_domain"/>
</dbReference>
<dbReference type="InterPro" id="IPR000082">
    <property type="entry name" value="SEA_dom"/>
</dbReference>
<dbReference type="AlphaFoldDB" id="A0AAD4R681"/>
<dbReference type="Pfam" id="PF12947">
    <property type="entry name" value="EGF_3"/>
    <property type="match status" value="1"/>
</dbReference>
<dbReference type="PANTHER" id="PTHR24050:SF28">
    <property type="entry name" value="UROMODULIN-LIKE"/>
    <property type="match status" value="1"/>
</dbReference>
<keyword evidence="7" id="KW-0472">Membrane</keyword>
<name>A0AAD4R681_9BILA</name>
<dbReference type="InterPro" id="IPR024731">
    <property type="entry name" value="NELL2-like_EGF"/>
</dbReference>
<feature type="domain" description="EGF-like" evidence="10">
    <location>
        <begin position="269"/>
        <end position="306"/>
    </location>
</feature>
<evidence type="ECO:0000256" key="5">
    <source>
        <dbReference type="PROSITE-ProRule" id="PRU00076"/>
    </source>
</evidence>
<dbReference type="InterPro" id="IPR001881">
    <property type="entry name" value="EGF-like_Ca-bd_dom"/>
</dbReference>
<feature type="compositionally biased region" description="Basic and acidic residues" evidence="6">
    <location>
        <begin position="1052"/>
        <end position="1068"/>
    </location>
</feature>
<feature type="domain" description="EGF-like" evidence="10">
    <location>
        <begin position="25"/>
        <end position="66"/>
    </location>
</feature>
<dbReference type="PROSITE" id="PS01186">
    <property type="entry name" value="EGF_2"/>
    <property type="match status" value="1"/>
</dbReference>
<dbReference type="InterPro" id="IPR049883">
    <property type="entry name" value="NOTCH1_EGF-like"/>
</dbReference>
<feature type="domain" description="EGF-like" evidence="10">
    <location>
        <begin position="771"/>
        <end position="810"/>
    </location>
</feature>
<dbReference type="PROSITE" id="PS00022">
    <property type="entry name" value="EGF_1"/>
    <property type="match status" value="1"/>
</dbReference>
<dbReference type="Pfam" id="PF07645">
    <property type="entry name" value="EGF_CA"/>
    <property type="match status" value="1"/>
</dbReference>
<gene>
    <name evidence="11" type="ORF">DdX_02630</name>
</gene>
<keyword evidence="2 8" id="KW-0732">Signal</keyword>
<feature type="signal peptide" evidence="8">
    <location>
        <begin position="1"/>
        <end position="24"/>
    </location>
</feature>
<comment type="caution">
    <text evidence="5">Lacks conserved residue(s) required for the propagation of feature annotation.</text>
</comment>
<feature type="domain" description="EGF-like" evidence="10">
    <location>
        <begin position="919"/>
        <end position="955"/>
    </location>
</feature>
<feature type="disulfide bond" evidence="5">
    <location>
        <begin position="926"/>
        <end position="943"/>
    </location>
</feature>
<evidence type="ECO:0000256" key="7">
    <source>
        <dbReference type="SAM" id="Phobius"/>
    </source>
</evidence>
<feature type="chain" id="PRO_5042288034" evidence="8">
    <location>
        <begin position="25"/>
        <end position="1082"/>
    </location>
</feature>
<evidence type="ECO:0000256" key="3">
    <source>
        <dbReference type="ARBA" id="ARBA00022737"/>
    </source>
</evidence>
<dbReference type="Pfam" id="PF25314">
    <property type="entry name" value="TNFR_nem"/>
    <property type="match status" value="2"/>
</dbReference>
<evidence type="ECO:0000256" key="1">
    <source>
        <dbReference type="ARBA" id="ARBA00022536"/>
    </source>
</evidence>
<feature type="domain" description="EGF-like" evidence="10">
    <location>
        <begin position="221"/>
        <end position="259"/>
    </location>
</feature>
<feature type="region of interest" description="Disordered" evidence="6">
    <location>
        <begin position="1052"/>
        <end position="1082"/>
    </location>
</feature>
<evidence type="ECO:0000313" key="11">
    <source>
        <dbReference type="EMBL" id="KAI1725941.1"/>
    </source>
</evidence>
<dbReference type="InterPro" id="IPR000152">
    <property type="entry name" value="EGF-type_Asp/Asn_hydroxyl_site"/>
</dbReference>
<keyword evidence="4 5" id="KW-1015">Disulfide bond</keyword>
<feature type="domain" description="SEA" evidence="9">
    <location>
        <begin position="596"/>
        <end position="721"/>
    </location>
</feature>
<protein>
    <submittedName>
        <fullName evidence="11">Matrilin-2</fullName>
    </submittedName>
</protein>
<feature type="domain" description="EGF-like" evidence="10">
    <location>
        <begin position="873"/>
        <end position="912"/>
    </location>
</feature>
<dbReference type="SMART" id="SM00181">
    <property type="entry name" value="EGF"/>
    <property type="match status" value="12"/>
</dbReference>
<dbReference type="InterPro" id="IPR057353">
    <property type="entry name" value="TNFR_nem"/>
</dbReference>
<keyword evidence="7" id="KW-1133">Transmembrane helix</keyword>